<feature type="compositionally biased region" description="Basic and acidic residues" evidence="1">
    <location>
        <begin position="7"/>
        <end position="20"/>
    </location>
</feature>
<feature type="compositionally biased region" description="Pro residues" evidence="1">
    <location>
        <begin position="312"/>
        <end position="321"/>
    </location>
</feature>
<dbReference type="PANTHER" id="PTHR22198">
    <property type="entry name" value="FERM DOMAIN-CONTAINING PROTEIN"/>
    <property type="match status" value="1"/>
</dbReference>
<reference evidence="3 4" key="1">
    <citation type="submission" date="2015-12" db="EMBL/GenBank/DDBJ databases">
        <title>The genome of Folsomia candida.</title>
        <authorList>
            <person name="Faddeeva A."/>
            <person name="Derks M.F."/>
            <person name="Anvar Y."/>
            <person name="Smit S."/>
            <person name="Van Straalen N."/>
            <person name="Roelofs D."/>
        </authorList>
    </citation>
    <scope>NUCLEOTIDE SEQUENCE [LARGE SCALE GENOMIC DNA]</scope>
    <source>
        <strain evidence="3 4">VU population</strain>
        <tissue evidence="3">Whole body</tissue>
    </source>
</reference>
<dbReference type="AlphaFoldDB" id="A0A226F3U3"/>
<feature type="region of interest" description="Disordered" evidence="1">
    <location>
        <begin position="280"/>
        <end position="321"/>
    </location>
</feature>
<evidence type="ECO:0000259" key="2">
    <source>
        <dbReference type="Pfam" id="PF23672"/>
    </source>
</evidence>
<dbReference type="Proteomes" id="UP000198287">
    <property type="component" value="Unassembled WGS sequence"/>
</dbReference>
<organism evidence="3 4">
    <name type="scientific">Folsomia candida</name>
    <name type="common">Springtail</name>
    <dbReference type="NCBI Taxonomy" id="158441"/>
    <lineage>
        <taxon>Eukaryota</taxon>
        <taxon>Metazoa</taxon>
        <taxon>Ecdysozoa</taxon>
        <taxon>Arthropoda</taxon>
        <taxon>Hexapoda</taxon>
        <taxon>Collembola</taxon>
        <taxon>Entomobryomorpha</taxon>
        <taxon>Isotomoidea</taxon>
        <taxon>Isotomidae</taxon>
        <taxon>Proisotominae</taxon>
        <taxon>Folsomia</taxon>
    </lineage>
</organism>
<comment type="caution">
    <text evidence="3">The sequence shown here is derived from an EMBL/GenBank/DDBJ whole genome shotgun (WGS) entry which is preliminary data.</text>
</comment>
<accession>A0A226F3U3</accession>
<proteinExistence type="predicted"/>
<sequence>MSRRHGHFSEDHHHHPDALPRIRPYGAHLSTSSSTSSSGGSGSYYSSTSTSSGHSSSSMDSIRHPHLHSYSYNSYNNSSEVAPLAPPTQLPRIVVPNPKPAPPPPLFPRTDDLSIFTFLMAKFASPHLSHLPEETTTCVHMPHCHCHSSPNNKRFVGGGISSSSSSSSSDLATSYVGGDEECCSCDCPLGKHCQNSLFGHNSYSLLKCTNLEGCLIRSLERGVLFPVIHWSAYPAPPPNNLHPSYLNGNNPFGTGSPTAFNQGVYRELKRCTPPDAWIHHNQDVKEPNYDSVSTSPTSSSSLSSSSSNSSPCSPPLPPPRPLKARPTWLILGYKSLEKTLDPMLLATWKDWTGTRHIYLNLRHDFDIQRISFFHKVSPRDNLDLFMYVVTMEIGNVTEDNVMWLLDFVQRTRVERMKGYLTVYTEVVEERDTFPMLGDDYFKYLNVPGDRTRKPAPLPVYNRHREGKDGQECDHEYDHPSKKFIEKLLQELPLVEYY</sequence>
<dbReference type="InterPro" id="IPR055577">
    <property type="entry name" value="DUF7153"/>
</dbReference>
<feature type="compositionally biased region" description="Low complexity" evidence="1">
    <location>
        <begin position="30"/>
        <end position="58"/>
    </location>
</feature>
<keyword evidence="4" id="KW-1185">Reference proteome</keyword>
<evidence type="ECO:0000313" key="4">
    <source>
        <dbReference type="Proteomes" id="UP000198287"/>
    </source>
</evidence>
<evidence type="ECO:0000313" key="3">
    <source>
        <dbReference type="EMBL" id="OXA64094.1"/>
    </source>
</evidence>
<dbReference type="PANTHER" id="PTHR22198:SF1">
    <property type="entry name" value="FERM DOMAIN-CONTAINING PROTEIN"/>
    <property type="match status" value="1"/>
</dbReference>
<gene>
    <name evidence="3" type="ORF">Fcan01_03847</name>
</gene>
<feature type="domain" description="DUF7153" evidence="2">
    <location>
        <begin position="211"/>
        <end position="425"/>
    </location>
</feature>
<name>A0A226F3U3_FOLCA</name>
<dbReference type="OrthoDB" id="6381584at2759"/>
<dbReference type="Pfam" id="PF23672">
    <property type="entry name" value="DUF7153"/>
    <property type="match status" value="1"/>
</dbReference>
<feature type="compositionally biased region" description="Low complexity" evidence="1">
    <location>
        <begin position="291"/>
        <end position="311"/>
    </location>
</feature>
<feature type="region of interest" description="Disordered" evidence="1">
    <location>
        <begin position="1"/>
        <end position="62"/>
    </location>
</feature>
<evidence type="ECO:0000256" key="1">
    <source>
        <dbReference type="SAM" id="MobiDB-lite"/>
    </source>
</evidence>
<dbReference type="EMBL" id="LNIX01000001">
    <property type="protein sequence ID" value="OXA64094.1"/>
    <property type="molecule type" value="Genomic_DNA"/>
</dbReference>
<protein>
    <recommendedName>
        <fullName evidence="2">DUF7153 domain-containing protein</fullName>
    </recommendedName>
</protein>